<dbReference type="AlphaFoldDB" id="A0A8H3J3Y8"/>
<accession>A0A8H3J3Y8</accession>
<evidence type="ECO:0000313" key="1">
    <source>
        <dbReference type="EMBL" id="CAF9940311.1"/>
    </source>
</evidence>
<dbReference type="EMBL" id="CAJPDS010000150">
    <property type="protein sequence ID" value="CAF9940311.1"/>
    <property type="molecule type" value="Genomic_DNA"/>
</dbReference>
<dbReference type="Proteomes" id="UP000664521">
    <property type="component" value="Unassembled WGS sequence"/>
</dbReference>
<protein>
    <submittedName>
        <fullName evidence="1">Uncharacterized protein</fullName>
    </submittedName>
</protein>
<sequence>MAEPWDKLDAFRRIRQDARDYQEARTAYGLNRFIKKELEKYRDRYSFMRNVTAIEYFEYWVRQSAERQLQELRDPVPTDSEFWKAVFYYDPFKLAPGTHSDLFKYLRMKNLDSVPLGMYGGYAKLELIRRMGALPITETRQTITNLKFAATDSGAISYPDAHPSELEDEGFQVQDSQDQRLRRFTSLGSVIHVQSNGSWRYTGHALVVDMGHGRGRQPWFVLASQWERETENAEGSFFDRAPAEVAINDSNQPGVLPGGQNRIVVGMIEPKNKSNIHILRQFGPDFEFLVRREPPARAYHPDPTRGPDLARIMTWYWDPVRKVEVCYYKDGKEYMAYDRKTKFYTYTNLRAHSHLVSGESGMFGPLASIKTGGPIPLQERMGSSNQERTILYGGASSSVTTY</sequence>
<gene>
    <name evidence="1" type="ORF">HETSPECPRED_002371</name>
</gene>
<organism evidence="1 2">
    <name type="scientific">Heterodermia speciosa</name>
    <dbReference type="NCBI Taxonomy" id="116794"/>
    <lineage>
        <taxon>Eukaryota</taxon>
        <taxon>Fungi</taxon>
        <taxon>Dikarya</taxon>
        <taxon>Ascomycota</taxon>
        <taxon>Pezizomycotina</taxon>
        <taxon>Lecanoromycetes</taxon>
        <taxon>OSLEUM clade</taxon>
        <taxon>Lecanoromycetidae</taxon>
        <taxon>Caliciales</taxon>
        <taxon>Physciaceae</taxon>
        <taxon>Heterodermia</taxon>
    </lineage>
</organism>
<proteinExistence type="predicted"/>
<name>A0A8H3J3Y8_9LECA</name>
<keyword evidence="2" id="KW-1185">Reference proteome</keyword>
<dbReference type="OrthoDB" id="5427340at2759"/>
<reference evidence="1" key="1">
    <citation type="submission" date="2021-03" db="EMBL/GenBank/DDBJ databases">
        <authorList>
            <person name="Tagirdzhanova G."/>
        </authorList>
    </citation>
    <scope>NUCLEOTIDE SEQUENCE</scope>
</reference>
<comment type="caution">
    <text evidence="1">The sequence shown here is derived from an EMBL/GenBank/DDBJ whole genome shotgun (WGS) entry which is preliminary data.</text>
</comment>
<evidence type="ECO:0000313" key="2">
    <source>
        <dbReference type="Proteomes" id="UP000664521"/>
    </source>
</evidence>